<feature type="compositionally biased region" description="Basic residues" evidence="1">
    <location>
        <begin position="42"/>
        <end position="52"/>
    </location>
</feature>
<dbReference type="KEGG" id="goe:100904574"/>
<dbReference type="PANTHER" id="PTHR22684:SF0">
    <property type="entry name" value="RIBOSOME QUALITY CONTROL COMPLEX SUBUNIT TCF25"/>
    <property type="match status" value="1"/>
</dbReference>
<dbReference type="SUPFAM" id="SSF48452">
    <property type="entry name" value="TPR-like"/>
    <property type="match status" value="1"/>
</dbReference>
<dbReference type="CTD" id="38897"/>
<dbReference type="GO" id="GO:1990112">
    <property type="term" value="C:RQC complex"/>
    <property type="evidence" value="ECO:0007669"/>
    <property type="project" value="TreeGrafter"/>
</dbReference>
<accession>A0AAJ6QWZ3</accession>
<gene>
    <name evidence="3" type="primary">LOC100904574</name>
</gene>
<dbReference type="GeneID" id="100904574"/>
<dbReference type="InterPro" id="IPR006994">
    <property type="entry name" value="TCF25/Rqc1"/>
</dbReference>
<dbReference type="RefSeq" id="XP_003746619.2">
    <property type="nucleotide sequence ID" value="XM_003746571.2"/>
</dbReference>
<proteinExistence type="predicted"/>
<organism evidence="2 3">
    <name type="scientific">Galendromus occidentalis</name>
    <name type="common">western predatory mite</name>
    <dbReference type="NCBI Taxonomy" id="34638"/>
    <lineage>
        <taxon>Eukaryota</taxon>
        <taxon>Metazoa</taxon>
        <taxon>Ecdysozoa</taxon>
        <taxon>Arthropoda</taxon>
        <taxon>Chelicerata</taxon>
        <taxon>Arachnida</taxon>
        <taxon>Acari</taxon>
        <taxon>Parasitiformes</taxon>
        <taxon>Mesostigmata</taxon>
        <taxon>Gamasina</taxon>
        <taxon>Phytoseioidea</taxon>
        <taxon>Phytoseiidae</taxon>
        <taxon>Typhlodrominae</taxon>
        <taxon>Galendromus</taxon>
    </lineage>
</organism>
<feature type="region of interest" description="Disordered" evidence="1">
    <location>
        <begin position="19"/>
        <end position="56"/>
    </location>
</feature>
<name>A0AAJ6QWZ3_9ACAR</name>
<dbReference type="Proteomes" id="UP000694867">
    <property type="component" value="Unplaced"/>
</dbReference>
<dbReference type="PANTHER" id="PTHR22684">
    <property type="entry name" value="NULP1-RELATED"/>
    <property type="match status" value="1"/>
</dbReference>
<dbReference type="Pfam" id="PF04910">
    <property type="entry name" value="Tcf25"/>
    <property type="match status" value="1"/>
</dbReference>
<evidence type="ECO:0000256" key="1">
    <source>
        <dbReference type="SAM" id="MobiDB-lite"/>
    </source>
</evidence>
<dbReference type="AlphaFoldDB" id="A0AAJ6QWZ3"/>
<keyword evidence="2" id="KW-1185">Reference proteome</keyword>
<feature type="region of interest" description="Disordered" evidence="1">
    <location>
        <begin position="551"/>
        <end position="575"/>
    </location>
</feature>
<reference evidence="3" key="1">
    <citation type="submission" date="2025-08" db="UniProtKB">
        <authorList>
            <consortium name="RefSeq"/>
        </authorList>
    </citation>
    <scope>IDENTIFICATION</scope>
</reference>
<sequence length="575" mass="65170">MSLRHMKRLEQLNNVSTIADNDDEIDDVLPPPKNKSMFQMRNKAKNKKKKNNSKVDDDIEKELRFIEDENQAPKQIVEETSSEEASIDSLLTIQLKLLKYENEVYRKFGPEAVKAEGGLAGAKGGPRIANRSILVRDAGSHYVEMRGRRVGGVTMVPTDTPDQFEFRFSSDYWQVQGEFAFAVDFGDSAGLLEMLIERISDHVDLLIQASDMLREEGEVPRSADLIERALYILEKAFHPSFNLHSGKCRLDYACKPNRALYITLFLHAYHISLKGCPRTALEVSKAILSLDPCHDPLAVLLVMDNFAIRAHEYKWLINFFEVMQKNGRNLDGLPNMAYSVALAHFHLKEYDKADDLLRKALLRFPNVLKAVADKNSVMMDRTSAGVFDKFYPENLFVDLYAERCAHLFKEANVMQWMEKVCLEIASSPDRPEKPTTPKYPRNLLRHITLSHVNGVKLQPRHLPKADETVYGFDPFPPKTSYGDLTQKLPQRNLDVLDGLPEATINNFLNSLNPNWTGHEDDQNVGSSLRRGVGSLVEAVVDLMGNIMDARNEANNEQEAQGDNPAPNERQDDAQQ</sequence>
<protein>
    <submittedName>
        <fullName evidence="3">Transcription factor 25</fullName>
    </submittedName>
</protein>
<evidence type="ECO:0000313" key="2">
    <source>
        <dbReference type="Proteomes" id="UP000694867"/>
    </source>
</evidence>
<evidence type="ECO:0000313" key="3">
    <source>
        <dbReference type="RefSeq" id="XP_003746619.2"/>
    </source>
</evidence>
<dbReference type="InterPro" id="IPR011990">
    <property type="entry name" value="TPR-like_helical_dom_sf"/>
</dbReference>